<evidence type="ECO:0000313" key="2">
    <source>
        <dbReference type="EMBL" id="KAF6165925.1"/>
    </source>
</evidence>
<keyword evidence="3" id="KW-1185">Reference proteome</keyword>
<comment type="caution">
    <text evidence="2">The sequence shown here is derived from an EMBL/GenBank/DDBJ whole genome shotgun (WGS) entry which is preliminary data.</text>
</comment>
<proteinExistence type="predicted"/>
<accession>A0A7J7NFG3</accession>
<dbReference type="EMBL" id="JACGCM010000816">
    <property type="protein sequence ID" value="KAF6165925.1"/>
    <property type="molecule type" value="Genomic_DNA"/>
</dbReference>
<dbReference type="OrthoDB" id="4518at2759"/>
<evidence type="ECO:0008006" key="4">
    <source>
        <dbReference type="Google" id="ProtNLM"/>
    </source>
</evidence>
<feature type="transmembrane region" description="Helical" evidence="1">
    <location>
        <begin position="247"/>
        <end position="273"/>
    </location>
</feature>
<name>A0A7J7NFG3_9MAGN</name>
<dbReference type="InterPro" id="IPR044200">
    <property type="entry name" value="At5g03900-like"/>
</dbReference>
<dbReference type="PANTHER" id="PTHR47380:SF4">
    <property type="entry name" value="OS02G0533000 PROTEIN"/>
    <property type="match status" value="1"/>
</dbReference>
<evidence type="ECO:0000313" key="3">
    <source>
        <dbReference type="Proteomes" id="UP000541444"/>
    </source>
</evidence>
<sequence length="561" mass="63254">MASIATTCFTITSKTTHHRKLYKTIFFKPSIHHYKFPNLTLTSIKLTNVYANSQHYPPVIRATVEFPAGIKYRREVETEKLPSGVRKRAMDAVDKCGGRVTVGDVASKAGLKLDEAQRALQALAADTSGFLEMKKKKGIGLQSWSIVRGEYEDDEKEEEDDDEEETGEKLDNLASSLIGLSSSLKKMLKLMKVMVVSPTTDPSSDPVSDEGDVLYVFPRDYRSKLASKSFRLRIEPVLKKSKSAAEYLIRVSFGTALIASIVIVYTAIIAILLSSKSNEDNHGKRSGRFFDSSINLSDLAWLWDSYYNQRRQTATNGNRMSFIESIFSFVFGDGDPNMGIEEERWKLIGQYIASNRGVIAAEELAPYLDIPSSEESLNDESYILPVLLQFDGRPEVDEEGNILYRFPSLQKTGSSQRSGRKEYAGKGWADSVGKVDKSFKERKWQFSETGILERALVAGLGGLNLFGVIVLDSMLKSTSIELSGFILFTARALPLLKIYAGTFFAIPLIRWVFLLNTNAKIEKRNLARIKRARVLEIPDTFLRRKVSFFFNFYRKRQLQEI</sequence>
<dbReference type="Proteomes" id="UP000541444">
    <property type="component" value="Unassembled WGS sequence"/>
</dbReference>
<protein>
    <recommendedName>
        <fullName evidence="4">Iron-sulfur cluster biosynthesis family protein</fullName>
    </recommendedName>
</protein>
<dbReference type="PANTHER" id="PTHR47380">
    <property type="entry name" value="OS02G0533000 PROTEIN"/>
    <property type="match status" value="1"/>
</dbReference>
<dbReference type="GO" id="GO:0009941">
    <property type="term" value="C:chloroplast envelope"/>
    <property type="evidence" value="ECO:0007669"/>
    <property type="project" value="TreeGrafter"/>
</dbReference>
<keyword evidence="1" id="KW-0472">Membrane</keyword>
<evidence type="ECO:0000256" key="1">
    <source>
        <dbReference type="SAM" id="Phobius"/>
    </source>
</evidence>
<gene>
    <name evidence="2" type="ORF">GIB67_012822</name>
</gene>
<dbReference type="AlphaFoldDB" id="A0A7J7NFG3"/>
<keyword evidence="1" id="KW-1133">Transmembrane helix</keyword>
<reference evidence="2 3" key="1">
    <citation type="journal article" date="2020" name="IScience">
        <title>Genome Sequencing of the Endangered Kingdonia uniflora (Circaeasteraceae, Ranunculales) Reveals Potential Mechanisms of Evolutionary Specialization.</title>
        <authorList>
            <person name="Sun Y."/>
            <person name="Deng T."/>
            <person name="Zhang A."/>
            <person name="Moore M.J."/>
            <person name="Landis J.B."/>
            <person name="Lin N."/>
            <person name="Zhang H."/>
            <person name="Zhang X."/>
            <person name="Huang J."/>
            <person name="Zhang X."/>
            <person name="Sun H."/>
            <person name="Wang H."/>
        </authorList>
    </citation>
    <scope>NUCLEOTIDE SEQUENCE [LARGE SCALE GENOMIC DNA]</scope>
    <source>
        <strain evidence="2">TB1705</strain>
        <tissue evidence="2">Leaf</tissue>
    </source>
</reference>
<feature type="transmembrane region" description="Helical" evidence="1">
    <location>
        <begin position="495"/>
        <end position="515"/>
    </location>
</feature>
<keyword evidence="1" id="KW-0812">Transmembrane</keyword>
<feature type="transmembrane region" description="Helical" evidence="1">
    <location>
        <begin position="455"/>
        <end position="475"/>
    </location>
</feature>
<organism evidence="2 3">
    <name type="scientific">Kingdonia uniflora</name>
    <dbReference type="NCBI Taxonomy" id="39325"/>
    <lineage>
        <taxon>Eukaryota</taxon>
        <taxon>Viridiplantae</taxon>
        <taxon>Streptophyta</taxon>
        <taxon>Embryophyta</taxon>
        <taxon>Tracheophyta</taxon>
        <taxon>Spermatophyta</taxon>
        <taxon>Magnoliopsida</taxon>
        <taxon>Ranunculales</taxon>
        <taxon>Circaeasteraceae</taxon>
        <taxon>Kingdonia</taxon>
    </lineage>
</organism>